<proteinExistence type="predicted"/>
<gene>
    <name evidence="2" type="ORF">EUX98_g8686</name>
</gene>
<sequence>MCRRRANIHIALDTIASDFTDQQRALLNAHNSHSSSFTPLHHAYNTFYDIHVGLIHQRAILFRQRDIATPLRNTLRDALDILDGQEAERVEMEGDIDRMREGANRAMGNIIDGILDIDRQVGLEFFPRPENDFDPFTIPQPPPPYVPRSPTPLYAPRIPSPPLAAPIPVPPPGHIRDSVSGSLIQLPTDPYNEPGPVMPLYSLQYPEPPRRSSSELSYRTVPEEPKEEEVDQLLPSPIPSPQPLPIPPPSLSTRSPTPFPRAGPSSNRTRRFEAATRCAIEAATRRSPVLTRRRSRT</sequence>
<reference evidence="2 3" key="1">
    <citation type="submission" date="2019-02" db="EMBL/GenBank/DDBJ databases">
        <title>Genome sequencing of the rare red list fungi Antrodiella citrinella (Flaviporus citrinellus).</title>
        <authorList>
            <person name="Buettner E."/>
            <person name="Kellner H."/>
        </authorList>
    </citation>
    <scope>NUCLEOTIDE SEQUENCE [LARGE SCALE GENOMIC DNA]</scope>
    <source>
        <strain evidence="2 3">DSM 108506</strain>
    </source>
</reference>
<accession>A0A4S4M4I5</accession>
<evidence type="ECO:0000313" key="3">
    <source>
        <dbReference type="Proteomes" id="UP000308730"/>
    </source>
</evidence>
<feature type="compositionally biased region" description="Pro residues" evidence="1">
    <location>
        <begin position="236"/>
        <end position="250"/>
    </location>
</feature>
<comment type="caution">
    <text evidence="2">The sequence shown here is derived from an EMBL/GenBank/DDBJ whole genome shotgun (WGS) entry which is preliminary data.</text>
</comment>
<evidence type="ECO:0000313" key="2">
    <source>
        <dbReference type="EMBL" id="THH19885.1"/>
    </source>
</evidence>
<keyword evidence="3" id="KW-1185">Reference proteome</keyword>
<organism evidence="2 3">
    <name type="scientific">Antrodiella citrinella</name>
    <dbReference type="NCBI Taxonomy" id="2447956"/>
    <lineage>
        <taxon>Eukaryota</taxon>
        <taxon>Fungi</taxon>
        <taxon>Dikarya</taxon>
        <taxon>Basidiomycota</taxon>
        <taxon>Agaricomycotina</taxon>
        <taxon>Agaricomycetes</taxon>
        <taxon>Polyporales</taxon>
        <taxon>Steccherinaceae</taxon>
        <taxon>Antrodiella</taxon>
    </lineage>
</organism>
<dbReference type="AlphaFoldDB" id="A0A4S4M4I5"/>
<dbReference type="EMBL" id="SGPM01000516">
    <property type="protein sequence ID" value="THH19885.1"/>
    <property type="molecule type" value="Genomic_DNA"/>
</dbReference>
<feature type="region of interest" description="Disordered" evidence="1">
    <location>
        <begin position="180"/>
        <end position="297"/>
    </location>
</feature>
<evidence type="ECO:0000256" key="1">
    <source>
        <dbReference type="SAM" id="MobiDB-lite"/>
    </source>
</evidence>
<protein>
    <submittedName>
        <fullName evidence="2">Uncharacterized protein</fullName>
    </submittedName>
</protein>
<name>A0A4S4M4I5_9APHY</name>
<dbReference type="Proteomes" id="UP000308730">
    <property type="component" value="Unassembled WGS sequence"/>
</dbReference>